<name>A0A7S4NT78_GUITH</name>
<protein>
    <submittedName>
        <fullName evidence="2">Uncharacterized protein</fullName>
    </submittedName>
</protein>
<accession>A0A7S4NT78</accession>
<dbReference type="EMBL" id="HBKN01023796">
    <property type="protein sequence ID" value="CAE2306025.1"/>
    <property type="molecule type" value="Transcribed_RNA"/>
</dbReference>
<dbReference type="AlphaFoldDB" id="A0A7S4NT78"/>
<organism evidence="2">
    <name type="scientific">Guillardia theta</name>
    <name type="common">Cryptophyte</name>
    <name type="synonym">Cryptomonas phi</name>
    <dbReference type="NCBI Taxonomy" id="55529"/>
    <lineage>
        <taxon>Eukaryota</taxon>
        <taxon>Cryptophyceae</taxon>
        <taxon>Pyrenomonadales</taxon>
        <taxon>Geminigeraceae</taxon>
        <taxon>Guillardia</taxon>
    </lineage>
</organism>
<evidence type="ECO:0000256" key="1">
    <source>
        <dbReference type="SAM" id="MobiDB-lite"/>
    </source>
</evidence>
<evidence type="ECO:0000313" key="2">
    <source>
        <dbReference type="EMBL" id="CAE2306025.1"/>
    </source>
</evidence>
<sequence>MSVGIAAPSVQPPQSQRSSAFIFAPETCGIKLATLSLSDSQQVNLSRPCIASKDHREQRAQKRIRRSEGIASPPCISLPMNFSFEISAHNHAKKRKGNDGLLLQSLCDVARKERERKASLSHLKSLSMQ</sequence>
<gene>
    <name evidence="2" type="ORF">GTHE00462_LOCUS18630</name>
</gene>
<feature type="region of interest" description="Disordered" evidence="1">
    <location>
        <begin position="53"/>
        <end position="72"/>
    </location>
</feature>
<proteinExistence type="predicted"/>
<reference evidence="2" key="1">
    <citation type="submission" date="2021-01" db="EMBL/GenBank/DDBJ databases">
        <authorList>
            <person name="Corre E."/>
            <person name="Pelletier E."/>
            <person name="Niang G."/>
            <person name="Scheremetjew M."/>
            <person name="Finn R."/>
            <person name="Kale V."/>
            <person name="Holt S."/>
            <person name="Cochrane G."/>
            <person name="Meng A."/>
            <person name="Brown T."/>
            <person name="Cohen L."/>
        </authorList>
    </citation>
    <scope>NUCLEOTIDE SEQUENCE</scope>
    <source>
        <strain evidence="2">CCMP 2712</strain>
    </source>
</reference>